<feature type="region of interest" description="Disordered" evidence="1">
    <location>
        <begin position="1"/>
        <end position="41"/>
    </location>
</feature>
<dbReference type="OrthoDB" id="10051407at2759"/>
<comment type="caution">
    <text evidence="2">The sequence shown here is derived from an EMBL/GenBank/DDBJ whole genome shotgun (WGS) entry which is preliminary data.</text>
</comment>
<dbReference type="CDD" id="cd00022">
    <property type="entry name" value="BIR"/>
    <property type="match status" value="2"/>
</dbReference>
<keyword evidence="3" id="KW-1185">Reference proteome</keyword>
<organism evidence="2 3">
    <name type="scientific">Mizuhopecten yessoensis</name>
    <name type="common">Japanese scallop</name>
    <name type="synonym">Patinopecten yessoensis</name>
    <dbReference type="NCBI Taxonomy" id="6573"/>
    <lineage>
        <taxon>Eukaryota</taxon>
        <taxon>Metazoa</taxon>
        <taxon>Spiralia</taxon>
        <taxon>Lophotrochozoa</taxon>
        <taxon>Mollusca</taxon>
        <taxon>Bivalvia</taxon>
        <taxon>Autobranchia</taxon>
        <taxon>Pteriomorphia</taxon>
        <taxon>Pectinida</taxon>
        <taxon>Pectinoidea</taxon>
        <taxon>Pectinidae</taxon>
        <taxon>Mizuhopecten</taxon>
    </lineage>
</organism>
<sequence>MVVVVSPTDVAEGEDQIDGLGSEPSSGASGSSNTNWNQRRTKEDEGDLKFEFNRLETFLFWPVNSAVSAEALALDGFYFFGPAGQDRVRCVFCEVVLKDWEPGDIVSDDHKKFSVGCPFKCQANVGNVPFYGPRISEWNPYNYQMVSWKERLLSFQQWPKALAQKPRVLAAAGFYYKGRGDIVQCFCCGGIVKLWLATDDPWLEHMRHFPTCFHIQENIAYHKIPTSYHMRPPSPQLHSQLAHAAAAPAARPKTLHRSTSEIALDMGYRRDLITIYRQYLGKHGSHEAEDPNQFILDLERFKVQPETQPPGEYTTDCPGPLSPLDKKSK</sequence>
<dbReference type="EMBL" id="NEDP02003293">
    <property type="protein sequence ID" value="OWF49041.1"/>
    <property type="molecule type" value="Genomic_DNA"/>
</dbReference>
<dbReference type="Proteomes" id="UP000242188">
    <property type="component" value="Unassembled WGS sequence"/>
</dbReference>
<feature type="region of interest" description="Disordered" evidence="1">
    <location>
        <begin position="303"/>
        <end position="329"/>
    </location>
</feature>
<gene>
    <name evidence="2" type="ORF">KP79_PYT07020</name>
</gene>
<dbReference type="STRING" id="6573.A0A210QKA0"/>
<protein>
    <submittedName>
        <fullName evidence="2">E3 ubiquitin-protein ligase IAP-3</fullName>
    </submittedName>
</protein>
<name>A0A210QKA0_MIZYE</name>
<reference evidence="2 3" key="1">
    <citation type="journal article" date="2017" name="Nat. Ecol. Evol.">
        <title>Scallop genome provides insights into evolution of bilaterian karyotype and development.</title>
        <authorList>
            <person name="Wang S."/>
            <person name="Zhang J."/>
            <person name="Jiao W."/>
            <person name="Li J."/>
            <person name="Xun X."/>
            <person name="Sun Y."/>
            <person name="Guo X."/>
            <person name="Huan P."/>
            <person name="Dong B."/>
            <person name="Zhang L."/>
            <person name="Hu X."/>
            <person name="Sun X."/>
            <person name="Wang J."/>
            <person name="Zhao C."/>
            <person name="Wang Y."/>
            <person name="Wang D."/>
            <person name="Huang X."/>
            <person name="Wang R."/>
            <person name="Lv J."/>
            <person name="Li Y."/>
            <person name="Zhang Z."/>
            <person name="Liu B."/>
            <person name="Lu W."/>
            <person name="Hui Y."/>
            <person name="Liang J."/>
            <person name="Zhou Z."/>
            <person name="Hou R."/>
            <person name="Li X."/>
            <person name="Liu Y."/>
            <person name="Li H."/>
            <person name="Ning X."/>
            <person name="Lin Y."/>
            <person name="Zhao L."/>
            <person name="Xing Q."/>
            <person name="Dou J."/>
            <person name="Li Y."/>
            <person name="Mao J."/>
            <person name="Guo H."/>
            <person name="Dou H."/>
            <person name="Li T."/>
            <person name="Mu C."/>
            <person name="Jiang W."/>
            <person name="Fu Q."/>
            <person name="Fu X."/>
            <person name="Miao Y."/>
            <person name="Liu J."/>
            <person name="Yu Q."/>
            <person name="Li R."/>
            <person name="Liao H."/>
            <person name="Li X."/>
            <person name="Kong Y."/>
            <person name="Jiang Z."/>
            <person name="Chourrout D."/>
            <person name="Li R."/>
            <person name="Bao Z."/>
        </authorList>
    </citation>
    <scope>NUCLEOTIDE SEQUENCE [LARGE SCALE GENOMIC DNA]</scope>
    <source>
        <strain evidence="2 3">PY_sf001</strain>
    </source>
</reference>
<dbReference type="InterPro" id="IPR050784">
    <property type="entry name" value="IAP"/>
</dbReference>
<dbReference type="InterPro" id="IPR001370">
    <property type="entry name" value="BIR_rpt"/>
</dbReference>
<accession>A0A210QKA0</accession>
<dbReference type="SMART" id="SM00238">
    <property type="entry name" value="BIR"/>
    <property type="match status" value="2"/>
</dbReference>
<proteinExistence type="predicted"/>
<dbReference type="PANTHER" id="PTHR10044">
    <property type="entry name" value="INHIBITOR OF APOPTOSIS"/>
    <property type="match status" value="1"/>
</dbReference>
<feature type="compositionally biased region" description="Low complexity" evidence="1">
    <location>
        <begin position="19"/>
        <end position="32"/>
    </location>
</feature>
<evidence type="ECO:0000256" key="1">
    <source>
        <dbReference type="SAM" id="MobiDB-lite"/>
    </source>
</evidence>
<dbReference type="Gene3D" id="1.10.1170.10">
    <property type="entry name" value="Inhibitor Of Apoptosis Protein (2mihbC-IAP-1), Chain A"/>
    <property type="match status" value="2"/>
</dbReference>
<evidence type="ECO:0000313" key="2">
    <source>
        <dbReference type="EMBL" id="OWF49041.1"/>
    </source>
</evidence>
<evidence type="ECO:0000313" key="3">
    <source>
        <dbReference type="Proteomes" id="UP000242188"/>
    </source>
</evidence>
<dbReference type="PROSITE" id="PS50143">
    <property type="entry name" value="BIR_REPEAT_2"/>
    <property type="match status" value="2"/>
</dbReference>
<dbReference type="Pfam" id="PF00653">
    <property type="entry name" value="BIR"/>
    <property type="match status" value="2"/>
</dbReference>
<dbReference type="AlphaFoldDB" id="A0A210QKA0"/>
<dbReference type="SUPFAM" id="SSF57924">
    <property type="entry name" value="Inhibitor of apoptosis (IAP) repeat"/>
    <property type="match status" value="2"/>
</dbReference>